<evidence type="ECO:0000313" key="4">
    <source>
        <dbReference type="Proteomes" id="UP001153328"/>
    </source>
</evidence>
<proteinExistence type="predicted"/>
<dbReference type="AlphaFoldDB" id="A0A9W4H3W4"/>
<feature type="region of interest" description="Disordered" evidence="1">
    <location>
        <begin position="1"/>
        <end position="22"/>
    </location>
</feature>
<dbReference type="Proteomes" id="UP001153328">
    <property type="component" value="Unassembled WGS sequence"/>
</dbReference>
<accession>A0A9W4H3W4</accession>
<keyword evidence="2" id="KW-1133">Transmembrane helix</keyword>
<feature type="compositionally biased region" description="Gly residues" evidence="1">
    <location>
        <begin position="529"/>
        <end position="539"/>
    </location>
</feature>
<evidence type="ECO:0000256" key="1">
    <source>
        <dbReference type="SAM" id="MobiDB-lite"/>
    </source>
</evidence>
<comment type="caution">
    <text evidence="3">The sequence shown here is derived from an EMBL/GenBank/DDBJ whole genome shotgun (WGS) entry which is preliminary data.</text>
</comment>
<feature type="transmembrane region" description="Helical" evidence="2">
    <location>
        <begin position="104"/>
        <end position="121"/>
    </location>
</feature>
<keyword evidence="2" id="KW-0812">Transmembrane</keyword>
<reference evidence="3" key="1">
    <citation type="submission" date="2021-06" db="EMBL/GenBank/DDBJ databases">
        <authorList>
            <person name="Arsene-Ploetze F."/>
        </authorList>
    </citation>
    <scope>NUCLEOTIDE SEQUENCE</scope>
    <source>
        <strain evidence="3">SBRY1</strain>
    </source>
</reference>
<dbReference type="EMBL" id="CAJVAX010000018">
    <property type="protein sequence ID" value="CAG7648387.1"/>
    <property type="molecule type" value="Genomic_DNA"/>
</dbReference>
<sequence>MTIIQAPHHRPPDPPQTPPPARAYARTKATRLLSAGTYLDPGYRKAVIRELVKNRFRVVAPSYGYDAVSVLAHALAARRLRRLQLWLSAGSVALLWILRDSVNLLTAVLLMCWAVWALAYLRRIATLHILMGPLKETGTDGGFDGAYPANRTLTAPLIHKIDSEQSASESLVFYGGFVPFVGAGYGTRDWANAQLLIGARKLRVTPKDRGANGEGAGRSRGIGVDTDERKPVVPFTVDEITGYVARRMAEDLRERARHDERIEGLTVERRRFTTAVRTNDRTRSPGWSRLPGLDDLPDVHWREDYDAAREYLCVRIGSWNEELVTSIFVGFDLKGSTLHTEFYPHVLGPLVEDFHLVDRLPDAFDGRLAVRVAWDMVTSAPLWVLGLGLFPLRAVPDRYLPSGMRSLVRPGRRGSALSVGEEAAQKSDSSELRLGRYVTKSVNCGALTSVREMATNDHYHHFFQRSDALKYTQIVERRLLEIIRTFLDEHNVDLTDHDRAQNNILNYEDKSMNVSGGNNRNFSYEHGPSDGGSAGSQGE</sequence>
<feature type="compositionally biased region" description="Polar residues" evidence="1">
    <location>
        <begin position="512"/>
        <end position="522"/>
    </location>
</feature>
<organism evidence="3 4">
    <name type="scientific">Actinacidiphila bryophytorum</name>
    <dbReference type="NCBI Taxonomy" id="1436133"/>
    <lineage>
        <taxon>Bacteria</taxon>
        <taxon>Bacillati</taxon>
        <taxon>Actinomycetota</taxon>
        <taxon>Actinomycetes</taxon>
        <taxon>Kitasatosporales</taxon>
        <taxon>Streptomycetaceae</taxon>
        <taxon>Actinacidiphila</taxon>
    </lineage>
</organism>
<evidence type="ECO:0000313" key="3">
    <source>
        <dbReference type="EMBL" id="CAG7648387.1"/>
    </source>
</evidence>
<keyword evidence="4" id="KW-1185">Reference proteome</keyword>
<evidence type="ECO:0000256" key="2">
    <source>
        <dbReference type="SAM" id="Phobius"/>
    </source>
</evidence>
<dbReference type="RefSeq" id="WP_251513203.1">
    <property type="nucleotide sequence ID" value="NZ_CAJVAX010000018.1"/>
</dbReference>
<feature type="region of interest" description="Disordered" evidence="1">
    <location>
        <begin position="510"/>
        <end position="539"/>
    </location>
</feature>
<protein>
    <submittedName>
        <fullName evidence="3">Uncharacterized protein</fullName>
    </submittedName>
</protein>
<name>A0A9W4H3W4_9ACTN</name>
<keyword evidence="2" id="KW-0472">Membrane</keyword>
<gene>
    <name evidence="3" type="ORF">SBRY_40918</name>
</gene>